<evidence type="ECO:0000313" key="4">
    <source>
        <dbReference type="Proteomes" id="UP000309550"/>
    </source>
</evidence>
<comment type="caution">
    <text evidence="3">The sequence shown here is derived from an EMBL/GenBank/DDBJ whole genome shotgun (WGS) entry which is preliminary data.</text>
</comment>
<dbReference type="PANTHER" id="PTHR33393:SF11">
    <property type="entry name" value="POLYGLUTAMINE SYNTHESIS ACCESSORY PROTEIN RV0574C-RELATED"/>
    <property type="match status" value="1"/>
</dbReference>
<dbReference type="Pfam" id="PF09587">
    <property type="entry name" value="PGA_cap"/>
    <property type="match status" value="1"/>
</dbReference>
<dbReference type="OrthoDB" id="9810718at2"/>
<dbReference type="InterPro" id="IPR052169">
    <property type="entry name" value="CW_Biosynth-Accessory"/>
</dbReference>
<keyword evidence="4" id="KW-1185">Reference proteome</keyword>
<name>A0A5S3Q503_9RHOB</name>
<dbReference type="RefSeq" id="WP_138662824.1">
    <property type="nucleotide sequence ID" value="NZ_VANS01000003.1"/>
</dbReference>
<dbReference type="InterPro" id="IPR029052">
    <property type="entry name" value="Metallo-depent_PP-like"/>
</dbReference>
<feature type="domain" description="Capsule synthesis protein CapA" evidence="2">
    <location>
        <begin position="13"/>
        <end position="294"/>
    </location>
</feature>
<reference evidence="3 4" key="1">
    <citation type="submission" date="2019-05" db="EMBL/GenBank/DDBJ databases">
        <title>Sulfitobacter sabulilitoris sp. nov., isolated from a marine sand.</title>
        <authorList>
            <person name="Yoon J.-H."/>
        </authorList>
    </citation>
    <scope>NUCLEOTIDE SEQUENCE [LARGE SCALE GENOMIC DNA]</scope>
    <source>
        <strain evidence="3 4">HSMS-29</strain>
    </source>
</reference>
<gene>
    <name evidence="3" type="ORF">FDT80_13465</name>
</gene>
<organism evidence="3 4">
    <name type="scientific">Sulfitobacter sabulilitoris</name>
    <dbReference type="NCBI Taxonomy" id="2562655"/>
    <lineage>
        <taxon>Bacteria</taxon>
        <taxon>Pseudomonadati</taxon>
        <taxon>Pseudomonadota</taxon>
        <taxon>Alphaproteobacteria</taxon>
        <taxon>Rhodobacterales</taxon>
        <taxon>Roseobacteraceae</taxon>
        <taxon>Sulfitobacter</taxon>
    </lineage>
</organism>
<proteinExistence type="inferred from homology"/>
<dbReference type="AlphaFoldDB" id="A0A5S3Q503"/>
<dbReference type="Gene3D" id="3.60.21.10">
    <property type="match status" value="1"/>
</dbReference>
<dbReference type="CDD" id="cd07381">
    <property type="entry name" value="MPP_CapA"/>
    <property type="match status" value="1"/>
</dbReference>
<dbReference type="PANTHER" id="PTHR33393">
    <property type="entry name" value="POLYGLUTAMINE SYNTHESIS ACCESSORY PROTEIN RV0574C-RELATED"/>
    <property type="match status" value="1"/>
</dbReference>
<dbReference type="Proteomes" id="UP000309550">
    <property type="component" value="Unassembled WGS sequence"/>
</dbReference>
<dbReference type="InterPro" id="IPR019079">
    <property type="entry name" value="Capsule_synth_CapA"/>
</dbReference>
<sequence>MIGAAKDAARSLRMFLAGDVMTGRGIDQVLPHPGDPRIHEEFMTSAEGYVHLAERRSGPLPRPVPYAHVWGDLRDELARRRCDLRLINLETAITRDGVPAPKGINYRMHPDNIGVLTLAGIDGCILANNHVMDWGRAGLVDTLDALGDAGIGTVGAGRNSQHAAAPLVVDCAGRGRVITVAFGAETSGVPGDWAAGDTLPGIEVLPQDPEETVARVRDRVAPLRGPGDVLIVSIHWGGNWGFEVPDDQRALAHALIDHAVTDVVFGHSSHHPKGIEIYRGKLILYGAGDLINDYEGIEGYEQFRGDLALAYFAEVNAGDGRLAGLDMVPYRRRGFRLCRAKGEAAAWLADAIGRRSVVPAPGLTRSADDVLRIGLAPGAGSARSVESR</sequence>
<evidence type="ECO:0000313" key="3">
    <source>
        <dbReference type="EMBL" id="TMM51752.1"/>
    </source>
</evidence>
<comment type="similarity">
    <text evidence="1">Belongs to the CapA family.</text>
</comment>
<dbReference type="SMART" id="SM00854">
    <property type="entry name" value="PGA_cap"/>
    <property type="match status" value="1"/>
</dbReference>
<evidence type="ECO:0000259" key="2">
    <source>
        <dbReference type="SMART" id="SM00854"/>
    </source>
</evidence>
<dbReference type="EMBL" id="VANS01000003">
    <property type="protein sequence ID" value="TMM51752.1"/>
    <property type="molecule type" value="Genomic_DNA"/>
</dbReference>
<evidence type="ECO:0000256" key="1">
    <source>
        <dbReference type="ARBA" id="ARBA00005662"/>
    </source>
</evidence>
<accession>A0A5S3Q503</accession>
<protein>
    <submittedName>
        <fullName evidence="3">CapA family protein</fullName>
    </submittedName>
</protein>
<dbReference type="SUPFAM" id="SSF56300">
    <property type="entry name" value="Metallo-dependent phosphatases"/>
    <property type="match status" value="1"/>
</dbReference>